<evidence type="ECO:0000256" key="2">
    <source>
        <dbReference type="ARBA" id="ARBA00012169"/>
    </source>
</evidence>
<dbReference type="GO" id="GO:0016020">
    <property type="term" value="C:membrane"/>
    <property type="evidence" value="ECO:0007669"/>
    <property type="project" value="TreeGrafter"/>
</dbReference>
<dbReference type="PROSITE" id="PS00915">
    <property type="entry name" value="PI3_4_KINASE_1"/>
    <property type="match status" value="1"/>
</dbReference>
<dbReference type="STRING" id="67003.A0A1X0PA54"/>
<dbReference type="Pfam" id="PF00454">
    <property type="entry name" value="PI3_PI4_kinase"/>
    <property type="match status" value="1"/>
</dbReference>
<keyword evidence="3" id="KW-0808">Transferase</keyword>
<dbReference type="EMBL" id="NBCO01000001">
    <property type="protein sequence ID" value="ORC93768.1"/>
    <property type="molecule type" value="Genomic_DNA"/>
</dbReference>
<dbReference type="GO" id="GO:0005737">
    <property type="term" value="C:cytoplasm"/>
    <property type="evidence" value="ECO:0007669"/>
    <property type="project" value="TreeGrafter"/>
</dbReference>
<dbReference type="FunFam" id="1.10.1070.11:FF:000016">
    <property type="entry name" value="PIK1p Phosphatidylinositol 4-kinase"/>
    <property type="match status" value="1"/>
</dbReference>
<dbReference type="PROSITE" id="PS50290">
    <property type="entry name" value="PI3_4_KINASE_3"/>
    <property type="match status" value="1"/>
</dbReference>
<name>A0A1X0PA54_9TRYP</name>
<proteinExistence type="predicted"/>
<dbReference type="SMART" id="SM00146">
    <property type="entry name" value="PI3Kc"/>
    <property type="match status" value="1"/>
</dbReference>
<evidence type="ECO:0000256" key="4">
    <source>
        <dbReference type="ARBA" id="ARBA00022777"/>
    </source>
</evidence>
<dbReference type="VEuPathDB" id="TriTrypDB:TM35_000016450"/>
<gene>
    <name evidence="6" type="ORF">TM35_000016450</name>
</gene>
<dbReference type="Proteomes" id="UP000192257">
    <property type="component" value="Unassembled WGS sequence"/>
</dbReference>
<protein>
    <recommendedName>
        <fullName evidence="2">1-phosphatidylinositol 4-kinase</fullName>
        <ecNumber evidence="2">2.7.1.67</ecNumber>
    </recommendedName>
</protein>
<dbReference type="RefSeq" id="XP_028887834.1">
    <property type="nucleotide sequence ID" value="XM_029021326.1"/>
</dbReference>
<keyword evidence="4 6" id="KW-0418">Kinase</keyword>
<evidence type="ECO:0000313" key="7">
    <source>
        <dbReference type="Proteomes" id="UP000192257"/>
    </source>
</evidence>
<dbReference type="OrthoDB" id="10264149at2759"/>
<sequence length="571" mass="64488">MEGLLNLSNVSFGEQVLFVNKLYDTPLQTLEDALLQVSHVCITHGETEVQNLLRNFMLWLAGQSFSAALRLGWTVDSVLGTYNTFGLGDRVREIQDKIESFAINRKGAARKGNDDEVTEAEIAQKEMRLKLYNDERMFFNVITNLGNYLRNFTDKQRRQTELKIRLREINELLRTQSLIFPLGNSSDPVKWIVNIAVDDCVVFSSRERAPFLLRCEVILDETATMNDPTSSKLRLPNGKFKISPDSDELLSTSYSTENNENQGEVNKKRVIEGNGSLETLQCAFGEIPEDRLARIRKKSIFGNHPGWGIASIIVKAGDDLRQEEFALQLIDMFNRIWKEAGLTCSVYPYHALSISVDSGIIECIDVACSIDGIKKACQVSYLAEFFNEAFGAKDSETYLNAQRNFVETMAGYSIVSYMLQIKDRHNGNLMVTSEGHLVHIDFGFMLVTSPGGINFESAPFKLSQDLLEVMGGVGSAAFNYFKVLMYQGMVAIRDRADEILALVSLMTPYNTMPCFGSDPIAAVQQLRSRFRFDLETEADFALYVKELIMGSVDNWRTRRYDQFQTLQNGIL</sequence>
<dbReference type="AlphaFoldDB" id="A0A1X0PA54"/>
<dbReference type="PANTHER" id="PTHR10048">
    <property type="entry name" value="PHOSPHATIDYLINOSITOL KINASE"/>
    <property type="match status" value="1"/>
</dbReference>
<dbReference type="InterPro" id="IPR057754">
    <property type="entry name" value="PI4-kinase_beta/PIK1_cat"/>
</dbReference>
<evidence type="ECO:0000256" key="3">
    <source>
        <dbReference type="ARBA" id="ARBA00022679"/>
    </source>
</evidence>
<comment type="catalytic activity">
    <reaction evidence="1">
        <text>a 1,2-diacyl-sn-glycero-3-phospho-(1D-myo-inositol) + ATP = a 1,2-diacyl-sn-glycero-3-phospho-(1D-myo-inositol 4-phosphate) + ADP + H(+)</text>
        <dbReference type="Rhea" id="RHEA:19877"/>
        <dbReference type="ChEBI" id="CHEBI:15378"/>
        <dbReference type="ChEBI" id="CHEBI:30616"/>
        <dbReference type="ChEBI" id="CHEBI:57880"/>
        <dbReference type="ChEBI" id="CHEBI:58178"/>
        <dbReference type="ChEBI" id="CHEBI:456216"/>
        <dbReference type="EC" id="2.7.1.67"/>
    </reaction>
</comment>
<dbReference type="InterPro" id="IPR036940">
    <property type="entry name" value="PI3/4_kinase_cat_sf"/>
</dbReference>
<accession>A0A1X0PA54</accession>
<feature type="domain" description="PI3K/PI4K catalytic" evidence="5">
    <location>
        <begin position="286"/>
        <end position="556"/>
    </location>
</feature>
<dbReference type="EC" id="2.7.1.67" evidence="2"/>
<evidence type="ECO:0000256" key="1">
    <source>
        <dbReference type="ARBA" id="ARBA00001686"/>
    </source>
</evidence>
<comment type="caution">
    <text evidence="6">The sequence shown here is derived from an EMBL/GenBank/DDBJ whole genome shotgun (WGS) entry which is preliminary data.</text>
</comment>
<organism evidence="6 7">
    <name type="scientific">Trypanosoma theileri</name>
    <dbReference type="NCBI Taxonomy" id="67003"/>
    <lineage>
        <taxon>Eukaryota</taxon>
        <taxon>Discoba</taxon>
        <taxon>Euglenozoa</taxon>
        <taxon>Kinetoplastea</taxon>
        <taxon>Metakinetoplastina</taxon>
        <taxon>Trypanosomatida</taxon>
        <taxon>Trypanosomatidae</taxon>
        <taxon>Trypanosoma</taxon>
    </lineage>
</organism>
<dbReference type="PANTHER" id="PTHR10048:SF22">
    <property type="entry name" value="PHOSPHATIDYLINOSITOL 4-KINASE BETA"/>
    <property type="match status" value="1"/>
</dbReference>
<evidence type="ECO:0000313" key="6">
    <source>
        <dbReference type="EMBL" id="ORC93768.1"/>
    </source>
</evidence>
<dbReference type="GO" id="GO:0004430">
    <property type="term" value="F:1-phosphatidylinositol 4-kinase activity"/>
    <property type="evidence" value="ECO:0007669"/>
    <property type="project" value="UniProtKB-EC"/>
</dbReference>
<dbReference type="InterPro" id="IPR011009">
    <property type="entry name" value="Kinase-like_dom_sf"/>
</dbReference>
<dbReference type="InterPro" id="IPR018936">
    <property type="entry name" value="PI3/4_kinase_CS"/>
</dbReference>
<dbReference type="Gene3D" id="3.30.1010.10">
    <property type="entry name" value="Phosphatidylinositol 3-kinase Catalytic Subunit, Chain A, domain 4"/>
    <property type="match status" value="1"/>
</dbReference>
<dbReference type="GO" id="GO:0046854">
    <property type="term" value="P:phosphatidylinositol phosphate biosynthetic process"/>
    <property type="evidence" value="ECO:0007669"/>
    <property type="project" value="InterPro"/>
</dbReference>
<dbReference type="InterPro" id="IPR000403">
    <property type="entry name" value="PI3/4_kinase_cat_dom"/>
</dbReference>
<dbReference type="SUPFAM" id="SSF56112">
    <property type="entry name" value="Protein kinase-like (PK-like)"/>
    <property type="match status" value="1"/>
</dbReference>
<dbReference type="GeneID" id="39981106"/>
<dbReference type="CDD" id="cd05168">
    <property type="entry name" value="PI4Kc_III_beta"/>
    <property type="match status" value="1"/>
</dbReference>
<dbReference type="Gene3D" id="1.10.1070.11">
    <property type="entry name" value="Phosphatidylinositol 3-/4-kinase, catalytic domain"/>
    <property type="match status" value="1"/>
</dbReference>
<keyword evidence="7" id="KW-1185">Reference proteome</keyword>
<reference evidence="6 7" key="1">
    <citation type="submission" date="2017-03" db="EMBL/GenBank/DDBJ databases">
        <title>An alternative strategy for trypanosome survival in the mammalian bloodstream revealed through genome and transcriptome analysis of the ubiquitous bovine parasite Trypanosoma (Megatrypanum) theileri.</title>
        <authorList>
            <person name="Kelly S."/>
            <person name="Ivens A."/>
            <person name="Mott A."/>
            <person name="O'Neill E."/>
            <person name="Emms D."/>
            <person name="Macleod O."/>
            <person name="Voorheis P."/>
            <person name="Matthews J."/>
            <person name="Matthews K."/>
            <person name="Carrington M."/>
        </authorList>
    </citation>
    <scope>NUCLEOTIDE SEQUENCE [LARGE SCALE GENOMIC DNA]</scope>
    <source>
        <strain evidence="6">Edinburgh</strain>
    </source>
</reference>
<dbReference type="GO" id="GO:0048015">
    <property type="term" value="P:phosphatidylinositol-mediated signaling"/>
    <property type="evidence" value="ECO:0007669"/>
    <property type="project" value="TreeGrafter"/>
</dbReference>
<dbReference type="InterPro" id="IPR015433">
    <property type="entry name" value="PI3/4_kinase"/>
</dbReference>
<dbReference type="PROSITE" id="PS00916">
    <property type="entry name" value="PI3_4_KINASE_2"/>
    <property type="match status" value="1"/>
</dbReference>
<evidence type="ECO:0000259" key="5">
    <source>
        <dbReference type="PROSITE" id="PS50290"/>
    </source>
</evidence>